<dbReference type="AlphaFoldDB" id="A0A939DWR9"/>
<accession>A0A939DWR9</accession>
<evidence type="ECO:0000256" key="1">
    <source>
        <dbReference type="SAM" id="Phobius"/>
    </source>
</evidence>
<keyword evidence="1" id="KW-0472">Membrane</keyword>
<dbReference type="RefSeq" id="WP_206823064.1">
    <property type="nucleotide sequence ID" value="NZ_JAEMWU010000001.1"/>
</dbReference>
<reference evidence="2" key="1">
    <citation type="submission" date="2020-12" db="EMBL/GenBank/DDBJ databases">
        <title>PHA producing bacteria isolated from mangrove.</title>
        <authorList>
            <person name="Zheng W."/>
            <person name="Yu S."/>
            <person name="Huang Y."/>
        </authorList>
    </citation>
    <scope>NUCLEOTIDE SEQUENCE</scope>
    <source>
        <strain evidence="2">GN8-5</strain>
    </source>
</reference>
<sequence length="203" mass="21404">MRPSRLPHLLRGSAAAAVATFTALLSHVAADGEMPGWLGVLVPLLLSMMVSVVLAGRRLSLLRLSLSVTVSQFLFHTLFVLGAITPSGMALGHQHGAPLELPAAVGDLALVAPDAGMWLGHALAAGATTLLLYRGEQAIQQLLHAARTVVGWVVAVLARALVLPVEARPRAARPAPEGDVRSHIALRVVHQLRRRGPPVFSIL</sequence>
<comment type="caution">
    <text evidence="2">The sequence shown here is derived from an EMBL/GenBank/DDBJ whole genome shotgun (WGS) entry which is preliminary data.</text>
</comment>
<feature type="transmembrane region" description="Helical" evidence="1">
    <location>
        <begin position="73"/>
        <end position="95"/>
    </location>
</feature>
<dbReference type="Proteomes" id="UP000664385">
    <property type="component" value="Unassembled WGS sequence"/>
</dbReference>
<keyword evidence="1" id="KW-0812">Transmembrane</keyword>
<protein>
    <submittedName>
        <fullName evidence="2">Uncharacterized protein</fullName>
    </submittedName>
</protein>
<evidence type="ECO:0000313" key="3">
    <source>
        <dbReference type="Proteomes" id="UP000664385"/>
    </source>
</evidence>
<name>A0A939DWR9_9MICO</name>
<gene>
    <name evidence="2" type="ORF">JF543_05590</name>
</gene>
<evidence type="ECO:0000313" key="2">
    <source>
        <dbReference type="EMBL" id="MBN8205428.1"/>
    </source>
</evidence>
<dbReference type="EMBL" id="JAEMWU010000001">
    <property type="protein sequence ID" value="MBN8205428.1"/>
    <property type="molecule type" value="Genomic_DNA"/>
</dbReference>
<organism evidence="2 3">
    <name type="scientific">Microbacterium esteraromaticum</name>
    <dbReference type="NCBI Taxonomy" id="57043"/>
    <lineage>
        <taxon>Bacteria</taxon>
        <taxon>Bacillati</taxon>
        <taxon>Actinomycetota</taxon>
        <taxon>Actinomycetes</taxon>
        <taxon>Micrococcales</taxon>
        <taxon>Microbacteriaceae</taxon>
        <taxon>Microbacterium</taxon>
    </lineage>
</organism>
<feature type="transmembrane region" description="Helical" evidence="1">
    <location>
        <begin position="115"/>
        <end position="133"/>
    </location>
</feature>
<proteinExistence type="predicted"/>
<keyword evidence="1" id="KW-1133">Transmembrane helix</keyword>
<feature type="transmembrane region" description="Helical" evidence="1">
    <location>
        <begin position="40"/>
        <end position="61"/>
    </location>
</feature>